<dbReference type="SUPFAM" id="SSF52540">
    <property type="entry name" value="P-loop containing nucleoside triphosphate hydrolases"/>
    <property type="match status" value="1"/>
</dbReference>
<proteinExistence type="predicted"/>
<sequence length="866" mass="92109">MAQRFHHEALLRARLELELTQEELAASVGVDVRTYRRYESGEVNEGGFSVRQPARRKLLERLSAELGIAAADLVIEADPTPAPALHAPAPRLFSPEHVHTLQRAPHFVGREDILEELWAWASAPEKGKGPGVVALVGVGGAGKTAIAERLVTRIGDTPRRGGLFVWSFYDDERTEAFLAHAVRYFAGVEPQAGERLEALLLALGSGPPHLVVLDGLETVQAAGGASRAHGELEDPLLRRLLVALARGLGAARALVTSRFLLGDLAPWGDAGARTVKLGPLSPIDAERLLRSWGADGDGEALARVVHASGGHALSLAVAGSYAGAFLGGDLRPLDPLDLAEAARDDPLARRLARVLSAYAAALPDAERDLLARLSVLSAGADEDALLVLASASPRVAGALAGASAEGVRRALARLERLGLVFRAGGEPPRWSSHPFVRDHFRSLLPVSPSAVQAAMTAPPEGTLIFAPRQKPRDRGRLDAVEEVIRALLDAGQPTEAYRVYSQTLGGFSHLGLVLGEMSRGARILRLFGETTDPAAPAASLALGFRLALLYERGLYAGALGDLAFARRSYEAHNTLVEGTPEVTHLVTGLRTLAYTERLAGALSAARAHVSQSLVMAESAGLGTHIARGIALSASIAHDLGDIDAARAGFSRLAAMGDARVARRGLWEAEHWLALGQREEAVQMTEANVAACERLGWAGHAAQGQVLLGLAVVEEDPAEAERRLHAARAWVVVSGEVEMAARVHELTARIALSRGAFFEAAREALAGEQLAEACGLGLFRTRLFALGLEIAHARGDEAAMGRAKDVQRQVLGEDAWGCADVLHWAGLCHSSVGEAELGKRYLEAALVLRERIGHPGREATREEVCRR</sequence>
<dbReference type="SMART" id="SM00530">
    <property type="entry name" value="HTH_XRE"/>
    <property type="match status" value="1"/>
</dbReference>
<dbReference type="Pfam" id="PF01381">
    <property type="entry name" value="HTH_3"/>
    <property type="match status" value="1"/>
</dbReference>
<dbReference type="OrthoDB" id="5481351at2"/>
<accession>A0A4U1JIG9</accession>
<dbReference type="EMBL" id="SSMQ01000003">
    <property type="protein sequence ID" value="TKD12455.1"/>
    <property type="molecule type" value="Genomic_DNA"/>
</dbReference>
<dbReference type="SUPFAM" id="SSF47413">
    <property type="entry name" value="lambda repressor-like DNA-binding domains"/>
    <property type="match status" value="1"/>
</dbReference>
<dbReference type="InterPro" id="IPR001387">
    <property type="entry name" value="Cro/C1-type_HTH"/>
</dbReference>
<gene>
    <name evidence="2" type="ORF">E8A74_04990</name>
</gene>
<protein>
    <submittedName>
        <fullName evidence="2">Helix-turn-helix domain-containing protein</fullName>
    </submittedName>
</protein>
<dbReference type="InterPro" id="IPR010982">
    <property type="entry name" value="Lambda_DNA-bd_dom_sf"/>
</dbReference>
<comment type="caution">
    <text evidence="2">The sequence shown here is derived from an EMBL/GenBank/DDBJ whole genome shotgun (WGS) entry which is preliminary data.</text>
</comment>
<dbReference type="Proteomes" id="UP000309215">
    <property type="component" value="Unassembled WGS sequence"/>
</dbReference>
<evidence type="ECO:0000313" key="2">
    <source>
        <dbReference type="EMBL" id="TKD12455.1"/>
    </source>
</evidence>
<dbReference type="Gene3D" id="1.10.260.40">
    <property type="entry name" value="lambda repressor-like DNA-binding domains"/>
    <property type="match status" value="1"/>
</dbReference>
<evidence type="ECO:0000313" key="3">
    <source>
        <dbReference type="Proteomes" id="UP000309215"/>
    </source>
</evidence>
<name>A0A4U1JIG9_9BACT</name>
<dbReference type="PANTHER" id="PTHR47691">
    <property type="entry name" value="REGULATOR-RELATED"/>
    <property type="match status" value="1"/>
</dbReference>
<feature type="domain" description="HTH cro/C1-type" evidence="1">
    <location>
        <begin position="10"/>
        <end position="73"/>
    </location>
</feature>
<dbReference type="AlphaFoldDB" id="A0A4U1JIG9"/>
<keyword evidence="3" id="KW-1185">Reference proteome</keyword>
<organism evidence="2 3">
    <name type="scientific">Polyangium fumosum</name>
    <dbReference type="NCBI Taxonomy" id="889272"/>
    <lineage>
        <taxon>Bacteria</taxon>
        <taxon>Pseudomonadati</taxon>
        <taxon>Myxococcota</taxon>
        <taxon>Polyangia</taxon>
        <taxon>Polyangiales</taxon>
        <taxon>Polyangiaceae</taxon>
        <taxon>Polyangium</taxon>
    </lineage>
</organism>
<dbReference type="PROSITE" id="PS50943">
    <property type="entry name" value="HTH_CROC1"/>
    <property type="match status" value="1"/>
</dbReference>
<dbReference type="PANTHER" id="PTHR47691:SF3">
    <property type="entry name" value="HTH-TYPE TRANSCRIPTIONAL REGULATOR RV0890C-RELATED"/>
    <property type="match status" value="1"/>
</dbReference>
<dbReference type="Gene3D" id="3.40.50.300">
    <property type="entry name" value="P-loop containing nucleotide triphosphate hydrolases"/>
    <property type="match status" value="1"/>
</dbReference>
<dbReference type="RefSeq" id="WP_136927755.1">
    <property type="nucleotide sequence ID" value="NZ_SSMQ01000003.1"/>
</dbReference>
<dbReference type="GO" id="GO:0003677">
    <property type="term" value="F:DNA binding"/>
    <property type="evidence" value="ECO:0007669"/>
    <property type="project" value="InterPro"/>
</dbReference>
<reference evidence="2 3" key="1">
    <citation type="submission" date="2019-04" db="EMBL/GenBank/DDBJ databases">
        <authorList>
            <person name="Li Y."/>
            <person name="Wang J."/>
        </authorList>
    </citation>
    <scope>NUCLEOTIDE SEQUENCE [LARGE SCALE GENOMIC DNA]</scope>
    <source>
        <strain evidence="2 3">DSM 14668</strain>
    </source>
</reference>
<dbReference type="InterPro" id="IPR027417">
    <property type="entry name" value="P-loop_NTPase"/>
</dbReference>
<evidence type="ECO:0000259" key="1">
    <source>
        <dbReference type="PROSITE" id="PS50943"/>
    </source>
</evidence>